<keyword evidence="4" id="KW-0413">Isomerase</keyword>
<organism evidence="7 8">
    <name type="scientific">Egicoccus halophilus</name>
    <dbReference type="NCBI Taxonomy" id="1670830"/>
    <lineage>
        <taxon>Bacteria</taxon>
        <taxon>Bacillati</taxon>
        <taxon>Actinomycetota</taxon>
        <taxon>Nitriliruptoria</taxon>
        <taxon>Egicoccales</taxon>
        <taxon>Egicoccaceae</taxon>
        <taxon>Egicoccus</taxon>
    </lineage>
</organism>
<dbReference type="AlphaFoldDB" id="A0A8J3AD56"/>
<evidence type="ECO:0000256" key="5">
    <source>
        <dbReference type="ARBA" id="ARBA00041564"/>
    </source>
</evidence>
<dbReference type="EMBL" id="BMHA01000005">
    <property type="protein sequence ID" value="GGI05707.1"/>
    <property type="molecule type" value="Genomic_DNA"/>
</dbReference>
<feature type="domain" description="Chorismate-utilising enzyme C-terminal" evidence="6">
    <location>
        <begin position="169"/>
        <end position="416"/>
    </location>
</feature>
<dbReference type="OrthoDB" id="9806579at2"/>
<evidence type="ECO:0000259" key="6">
    <source>
        <dbReference type="Pfam" id="PF00425"/>
    </source>
</evidence>
<evidence type="ECO:0000256" key="1">
    <source>
        <dbReference type="ARBA" id="ARBA00000799"/>
    </source>
</evidence>
<accession>A0A8J3AD56</accession>
<evidence type="ECO:0000256" key="2">
    <source>
        <dbReference type="ARBA" id="ARBA00005297"/>
    </source>
</evidence>
<protein>
    <recommendedName>
        <fullName evidence="3">isochorismate synthase</fullName>
        <ecNumber evidence="3">5.4.4.2</ecNumber>
    </recommendedName>
    <alternativeName>
        <fullName evidence="5">Isochorismate mutase</fullName>
    </alternativeName>
</protein>
<sequence length="430" mass="45382">MRLRVRTVALDDDRPLLSLLPRADDGTGPADAVAWVRTSARAGDAPADEGLVGWGTAARLSPGAGPHRFAAAEAALRALDVDERDEVSDFGTGLVGFGTFAFTDAGEGSLLVVPRVVIGRRDGVTWRTTVEVVDRVLPALPGLPAAGAALADPARDRARFAGSSQPDVHWLEAVARAVERLRAGEAAKVVLARDHAVWSEQPFDAGDLARRLAARFPRCHTFVVDGFVGATPELLLARRGRAVFSRVLAGTTGRSDDEAQDAALGAALLASAKDLEEHRFAAESVRDVLAPRCADLVHDDTPRLLRLDNVQHLATAFEGTLGADRSALEVVAALHPTAAVGGTPRGRAVAMIAELEGMDRARYAAPVGWTDRDGDGEWGIALRCAELNGARARLFAGVGIVTASLPEAELEETRLKLLAMQAALGEDPAR</sequence>
<dbReference type="GO" id="GO:0008909">
    <property type="term" value="F:isochorismate synthase activity"/>
    <property type="evidence" value="ECO:0007669"/>
    <property type="project" value="UniProtKB-EC"/>
</dbReference>
<dbReference type="NCBIfam" id="TIGR00543">
    <property type="entry name" value="isochor_syn"/>
    <property type="match status" value="1"/>
</dbReference>
<name>A0A8J3AD56_9ACTN</name>
<proteinExistence type="inferred from homology"/>
<dbReference type="Pfam" id="PF00425">
    <property type="entry name" value="Chorismate_bind"/>
    <property type="match status" value="1"/>
</dbReference>
<dbReference type="EC" id="5.4.4.2" evidence="3"/>
<evidence type="ECO:0000256" key="4">
    <source>
        <dbReference type="ARBA" id="ARBA00023235"/>
    </source>
</evidence>
<evidence type="ECO:0000313" key="8">
    <source>
        <dbReference type="Proteomes" id="UP000650511"/>
    </source>
</evidence>
<comment type="catalytic activity">
    <reaction evidence="1">
        <text>chorismate = isochorismate</text>
        <dbReference type="Rhea" id="RHEA:18985"/>
        <dbReference type="ChEBI" id="CHEBI:29748"/>
        <dbReference type="ChEBI" id="CHEBI:29780"/>
        <dbReference type="EC" id="5.4.4.2"/>
    </reaction>
</comment>
<comment type="similarity">
    <text evidence="2">Belongs to the isochorismate synthase family.</text>
</comment>
<dbReference type="PANTHER" id="PTHR42839:SF2">
    <property type="entry name" value="ISOCHORISMATE SYNTHASE ENTC"/>
    <property type="match status" value="1"/>
</dbReference>
<reference evidence="7" key="2">
    <citation type="submission" date="2020-09" db="EMBL/GenBank/DDBJ databases">
        <authorList>
            <person name="Sun Q."/>
            <person name="Zhou Y."/>
        </authorList>
    </citation>
    <scope>NUCLEOTIDE SEQUENCE</scope>
    <source>
        <strain evidence="7">CGMCC 1.14988</strain>
    </source>
</reference>
<dbReference type="PANTHER" id="PTHR42839">
    <property type="entry name" value="ISOCHORISMATE SYNTHASE ENTC"/>
    <property type="match status" value="1"/>
</dbReference>
<dbReference type="RefSeq" id="WP_130648505.1">
    <property type="nucleotide sequence ID" value="NZ_BMHA01000005.1"/>
</dbReference>
<reference evidence="7" key="1">
    <citation type="journal article" date="2014" name="Int. J. Syst. Evol. Microbiol.">
        <title>Complete genome sequence of Corynebacterium casei LMG S-19264T (=DSM 44701T), isolated from a smear-ripened cheese.</title>
        <authorList>
            <consortium name="US DOE Joint Genome Institute (JGI-PGF)"/>
            <person name="Walter F."/>
            <person name="Albersmeier A."/>
            <person name="Kalinowski J."/>
            <person name="Ruckert C."/>
        </authorList>
    </citation>
    <scope>NUCLEOTIDE SEQUENCE</scope>
    <source>
        <strain evidence="7">CGMCC 1.14988</strain>
    </source>
</reference>
<dbReference type="Proteomes" id="UP000650511">
    <property type="component" value="Unassembled WGS sequence"/>
</dbReference>
<dbReference type="InterPro" id="IPR004561">
    <property type="entry name" value="IsoChor_synthase"/>
</dbReference>
<gene>
    <name evidence="7" type="ORF">GCM10011354_15430</name>
</gene>
<keyword evidence="8" id="KW-1185">Reference proteome</keyword>
<evidence type="ECO:0000313" key="7">
    <source>
        <dbReference type="EMBL" id="GGI05707.1"/>
    </source>
</evidence>
<evidence type="ECO:0000256" key="3">
    <source>
        <dbReference type="ARBA" id="ARBA00012824"/>
    </source>
</evidence>
<dbReference type="InterPro" id="IPR015890">
    <property type="entry name" value="Chorismate_C"/>
</dbReference>
<dbReference type="Gene3D" id="3.60.120.10">
    <property type="entry name" value="Anthranilate synthase"/>
    <property type="match status" value="1"/>
</dbReference>
<dbReference type="InterPro" id="IPR005801">
    <property type="entry name" value="ADC_synthase"/>
</dbReference>
<dbReference type="SUPFAM" id="SSF56322">
    <property type="entry name" value="ADC synthase"/>
    <property type="match status" value="1"/>
</dbReference>
<comment type="caution">
    <text evidence="7">The sequence shown here is derived from an EMBL/GenBank/DDBJ whole genome shotgun (WGS) entry which is preliminary data.</text>
</comment>